<evidence type="ECO:0000256" key="2">
    <source>
        <dbReference type="SAM" id="MobiDB-lite"/>
    </source>
</evidence>
<gene>
    <name evidence="3" type="ORF">Cvel_30362</name>
</gene>
<dbReference type="AlphaFoldDB" id="A0A0G4HQK9"/>
<feature type="compositionally biased region" description="Basic and acidic residues" evidence="2">
    <location>
        <begin position="114"/>
        <end position="126"/>
    </location>
</feature>
<reference evidence="3" key="1">
    <citation type="submission" date="2014-11" db="EMBL/GenBank/DDBJ databases">
        <authorList>
            <person name="Otto D Thomas"/>
            <person name="Naeem Raeece"/>
        </authorList>
    </citation>
    <scope>NUCLEOTIDE SEQUENCE</scope>
</reference>
<comment type="similarity">
    <text evidence="1">Belongs to the SDHAF4 family.</text>
</comment>
<feature type="region of interest" description="Disordered" evidence="2">
    <location>
        <begin position="64"/>
        <end position="181"/>
    </location>
</feature>
<evidence type="ECO:0000313" key="3">
    <source>
        <dbReference type="EMBL" id="CEM46677.1"/>
    </source>
</evidence>
<proteinExistence type="inferred from homology"/>
<feature type="compositionally biased region" description="Basic and acidic residues" evidence="2">
    <location>
        <begin position="172"/>
        <end position="181"/>
    </location>
</feature>
<dbReference type="Pfam" id="PF07896">
    <property type="entry name" value="DUF1674"/>
    <property type="match status" value="1"/>
</dbReference>
<evidence type="ECO:0000256" key="1">
    <source>
        <dbReference type="ARBA" id="ARBA00005701"/>
    </source>
</evidence>
<dbReference type="EMBL" id="CDMZ01003518">
    <property type="protein sequence ID" value="CEM46677.1"/>
    <property type="molecule type" value="Genomic_DNA"/>
</dbReference>
<organism evidence="3">
    <name type="scientific">Chromera velia CCMP2878</name>
    <dbReference type="NCBI Taxonomy" id="1169474"/>
    <lineage>
        <taxon>Eukaryota</taxon>
        <taxon>Sar</taxon>
        <taxon>Alveolata</taxon>
        <taxon>Colpodellida</taxon>
        <taxon>Chromeraceae</taxon>
        <taxon>Chromera</taxon>
    </lineage>
</organism>
<protein>
    <submittedName>
        <fullName evidence="3">Uncharacterized protein</fullName>
    </submittedName>
</protein>
<feature type="compositionally biased region" description="Low complexity" evidence="2">
    <location>
        <begin position="64"/>
        <end position="78"/>
    </location>
</feature>
<name>A0A0G4HQK9_9ALVE</name>
<accession>A0A0G4HQK9</accession>
<dbReference type="InterPro" id="IPR012875">
    <property type="entry name" value="SDHF4"/>
</dbReference>
<feature type="compositionally biased region" description="Basic and acidic residues" evidence="2">
    <location>
        <begin position="142"/>
        <end position="163"/>
    </location>
</feature>
<dbReference type="VEuPathDB" id="CryptoDB:Cvel_30362"/>
<feature type="compositionally biased region" description="Basic and acidic residues" evidence="2">
    <location>
        <begin position="80"/>
        <end position="89"/>
    </location>
</feature>
<sequence length="181" mass="19591">MSRVASSVSALGRRCSALRPRLPFAQPSRSLSVYPSQWVSSPSTCLRAPFASVSSRHLDVRWASSSSSSLGVGSSSDGAVEEKKEKETVRVSTGSTSEMSEEEAQRLAFSQDAKLSERLEKLREREETDEATGGSKDSSAGGEEKGEGESGDAFKEHGFKYEGPEPTQYGDWAHKGRCTDF</sequence>